<feature type="region of interest" description="Disordered" evidence="1">
    <location>
        <begin position="454"/>
        <end position="474"/>
    </location>
</feature>
<feature type="compositionally biased region" description="Polar residues" evidence="1">
    <location>
        <begin position="32"/>
        <end position="41"/>
    </location>
</feature>
<feature type="region of interest" description="Disordered" evidence="1">
    <location>
        <begin position="1"/>
        <end position="77"/>
    </location>
</feature>
<evidence type="ECO:0000313" key="3">
    <source>
        <dbReference type="Proteomes" id="UP000325313"/>
    </source>
</evidence>
<comment type="caution">
    <text evidence="2">The sequence shown here is derived from an EMBL/GenBank/DDBJ whole genome shotgun (WGS) entry which is preliminary data.</text>
</comment>
<evidence type="ECO:0000313" key="2">
    <source>
        <dbReference type="EMBL" id="KAA1128466.1"/>
    </source>
</evidence>
<proteinExistence type="predicted"/>
<sequence>MVRMALSDLIQGDPNDPSSQFEGVRDDILPSHSLTPSTRSPSENHLEERDPNNMFAPLPNEDTTMADQTTVSTSSDSDLDKFCSDLQAKLKLDPENLEIALLTSKCTPAARHANVIFAQAAFIQLALRPNSVTSAPHVFDDRFRDFVRAHARMILLKPTLEAYSNNPHRNGALPQTLYYLTLDAIDQQSDDWKEDHLAPGQLQDDPLLTNILETQRISIKGSVPNRHEMLTAIYEELPPRGEKMTAAEIRTQVERNWAMRIRMSYARLVMVHYYVHKSRKTSQWLEIDERLGILRGSSVDFQRHHAQLVLDKDNELFSHLKRFDKINKEDFTVPSLEDVRKSMAATALNNEATAATLNNTQAWSTMSHTFRKPVGSIDAVAQQSHVRLRLHVGCSALGCRHVGFALANQPTLDVDASPALRICRRMALRKPAVGRYADGWQSVGLALEDTPTTGLDGKLASEDKPTAASDASRYKTSRRAPKFFGGVGETSSSFTL</sequence>
<dbReference type="EMBL" id="VDEP01000141">
    <property type="protein sequence ID" value="KAA1128466.1"/>
    <property type="molecule type" value="Genomic_DNA"/>
</dbReference>
<name>A0A5B0RR62_PUCGR</name>
<feature type="compositionally biased region" description="Basic and acidic residues" evidence="1">
    <location>
        <begin position="42"/>
        <end position="51"/>
    </location>
</feature>
<dbReference type="Proteomes" id="UP000325313">
    <property type="component" value="Unassembled WGS sequence"/>
</dbReference>
<accession>A0A5B0RR62</accession>
<organism evidence="2 3">
    <name type="scientific">Puccinia graminis f. sp. tritici</name>
    <dbReference type="NCBI Taxonomy" id="56615"/>
    <lineage>
        <taxon>Eukaryota</taxon>
        <taxon>Fungi</taxon>
        <taxon>Dikarya</taxon>
        <taxon>Basidiomycota</taxon>
        <taxon>Pucciniomycotina</taxon>
        <taxon>Pucciniomycetes</taxon>
        <taxon>Pucciniales</taxon>
        <taxon>Pucciniaceae</taxon>
        <taxon>Puccinia</taxon>
    </lineage>
</organism>
<gene>
    <name evidence="2" type="ORF">PGTUg99_011046</name>
</gene>
<feature type="compositionally biased region" description="Low complexity" evidence="1">
    <location>
        <begin position="67"/>
        <end position="76"/>
    </location>
</feature>
<dbReference type="AlphaFoldDB" id="A0A5B0RR62"/>
<protein>
    <submittedName>
        <fullName evidence="2">Uncharacterized protein</fullName>
    </submittedName>
</protein>
<evidence type="ECO:0000256" key="1">
    <source>
        <dbReference type="SAM" id="MobiDB-lite"/>
    </source>
</evidence>
<reference evidence="2 3" key="1">
    <citation type="submission" date="2019-05" db="EMBL/GenBank/DDBJ databases">
        <title>Emergence of the Ug99 lineage of the wheat stem rust pathogen through somatic hybridization.</title>
        <authorList>
            <person name="Li F."/>
            <person name="Upadhyaya N.M."/>
            <person name="Sperschneider J."/>
            <person name="Matny O."/>
            <person name="Nguyen-Phuc H."/>
            <person name="Mago R."/>
            <person name="Raley C."/>
            <person name="Miller M.E."/>
            <person name="Silverstein K.A.T."/>
            <person name="Henningsen E."/>
            <person name="Hirsch C.D."/>
            <person name="Visser B."/>
            <person name="Pretorius Z.A."/>
            <person name="Steffenson B.J."/>
            <person name="Schwessinger B."/>
            <person name="Dodds P.N."/>
            <person name="Figueroa M."/>
        </authorList>
    </citation>
    <scope>NUCLEOTIDE SEQUENCE [LARGE SCALE GENOMIC DNA]</scope>
    <source>
        <strain evidence="2 3">Ug99</strain>
    </source>
</reference>